<protein>
    <submittedName>
        <fullName evidence="1">Uncharacterized protein</fullName>
    </submittedName>
</protein>
<dbReference type="EMBL" id="CP144548">
    <property type="protein sequence ID" value="WVW86683.1"/>
    <property type="molecule type" value="Genomic_DNA"/>
</dbReference>
<name>A0A1B9FTX9_9TREE</name>
<dbReference type="AlphaFoldDB" id="A0A1B9FTX9"/>
<reference evidence="1" key="1">
    <citation type="submission" date="2013-07" db="EMBL/GenBank/DDBJ databases">
        <title>The Genome Sequence of Cryptococcus bestiolae CBS10118.</title>
        <authorList>
            <consortium name="The Broad Institute Genome Sequencing Platform"/>
            <person name="Cuomo C."/>
            <person name="Litvintseva A."/>
            <person name="Chen Y."/>
            <person name="Heitman J."/>
            <person name="Sun S."/>
            <person name="Springer D."/>
            <person name="Dromer F."/>
            <person name="Young S.K."/>
            <person name="Zeng Q."/>
            <person name="Gargeya S."/>
            <person name="Fitzgerald M."/>
            <person name="Abouelleil A."/>
            <person name="Alvarado L."/>
            <person name="Berlin A.M."/>
            <person name="Chapman S.B."/>
            <person name="Dewar J."/>
            <person name="Goldberg J."/>
            <person name="Griggs A."/>
            <person name="Gujja S."/>
            <person name="Hansen M."/>
            <person name="Howarth C."/>
            <person name="Imamovic A."/>
            <person name="Larimer J."/>
            <person name="McCowan C."/>
            <person name="Murphy C."/>
            <person name="Pearson M."/>
            <person name="Priest M."/>
            <person name="Roberts A."/>
            <person name="Saif S."/>
            <person name="Shea T."/>
            <person name="Sykes S."/>
            <person name="Wortman J."/>
            <person name="Nusbaum C."/>
            <person name="Birren B."/>
        </authorList>
    </citation>
    <scope>NUCLEOTIDE SEQUENCE [LARGE SCALE GENOMIC DNA]</scope>
    <source>
        <strain evidence="1">CBS 10118</strain>
    </source>
</reference>
<dbReference type="EMBL" id="KI894025">
    <property type="protein sequence ID" value="OCF22229.1"/>
    <property type="molecule type" value="Genomic_DNA"/>
</dbReference>
<dbReference type="Proteomes" id="UP000092730">
    <property type="component" value="Chromosome 8"/>
</dbReference>
<dbReference type="GeneID" id="30212273"/>
<proteinExistence type="predicted"/>
<keyword evidence="3" id="KW-1185">Reference proteome</keyword>
<evidence type="ECO:0000313" key="1">
    <source>
        <dbReference type="EMBL" id="OCF22229.1"/>
    </source>
</evidence>
<reference evidence="1" key="3">
    <citation type="submission" date="2014-01" db="EMBL/GenBank/DDBJ databases">
        <title>Evolution of pathogenesis and genome organization in the Tremellales.</title>
        <authorList>
            <person name="Cuomo C."/>
            <person name="Litvintseva A."/>
            <person name="Heitman J."/>
            <person name="Chen Y."/>
            <person name="Sun S."/>
            <person name="Springer D."/>
            <person name="Dromer F."/>
            <person name="Young S."/>
            <person name="Zeng Q."/>
            <person name="Chapman S."/>
            <person name="Gujja S."/>
            <person name="Saif S."/>
            <person name="Birren B."/>
        </authorList>
    </citation>
    <scope>NUCLEOTIDE SEQUENCE</scope>
    <source>
        <strain evidence="1">CBS 10118</strain>
    </source>
</reference>
<dbReference type="VEuPathDB" id="FungiDB:I302_07874"/>
<evidence type="ECO:0000313" key="3">
    <source>
        <dbReference type="Proteomes" id="UP000092730"/>
    </source>
</evidence>
<gene>
    <name evidence="1" type="ORF">I302_07874</name>
    <name evidence="2" type="ORF">I302_108737</name>
</gene>
<reference evidence="2" key="4">
    <citation type="submission" date="2024-02" db="EMBL/GenBank/DDBJ databases">
        <title>Comparative genomics of Cryptococcus and Kwoniella reveals pathogenesis evolution and contrasting modes of karyotype evolution via chromosome fusion or intercentromeric recombination.</title>
        <authorList>
            <person name="Coelho M.A."/>
            <person name="David-Palma M."/>
            <person name="Shea T."/>
            <person name="Bowers K."/>
            <person name="McGinley-Smith S."/>
            <person name="Mohammad A.W."/>
            <person name="Gnirke A."/>
            <person name="Yurkov A.M."/>
            <person name="Nowrousian M."/>
            <person name="Sun S."/>
            <person name="Cuomo C.A."/>
            <person name="Heitman J."/>
        </authorList>
    </citation>
    <scope>NUCLEOTIDE SEQUENCE</scope>
    <source>
        <strain evidence="2">CBS 10118</strain>
    </source>
</reference>
<evidence type="ECO:0000313" key="2">
    <source>
        <dbReference type="EMBL" id="WVW86683.1"/>
    </source>
</evidence>
<accession>A0A1B9FTX9</accession>
<dbReference type="KEGG" id="kbi:30212273"/>
<sequence>MVESDLSTPSKVTAELHRRIENLEVSNSELGSTLALREKELAECNSKLSASNDRCNNLLRRLIRDRLSLTCPSPADILIREIADIRLDSAAKSLIKLGYDSRARRGVQWACDGDPKLEAECEKSDHFKREVLSFLKTDPQLNKDLEDFIAQKVANEYSNLIERRKWPGGKVSWTTRVFRHPYTERGGLLNVDVDLTFKSTFADPDPDRASQVAVGRLLQFENPDLTLNKYQRMTDCSSSPEYIISLRRELSSRWIEYGKEIRRGWESENAVGVLHYHGPLLQSYTQTLENKIRPEILGCQNRTTSTKHLDRWIRDYSQRAVSEAWNHPKFRHAGYHKLGSALERLPDNTQVVRAIEPNKEDDPMGTMVETDYGDSQCCRLQPSERLRHAISDWIGDSEVTD</sequence>
<organism evidence="1">
    <name type="scientific">Kwoniella bestiolae CBS 10118</name>
    <dbReference type="NCBI Taxonomy" id="1296100"/>
    <lineage>
        <taxon>Eukaryota</taxon>
        <taxon>Fungi</taxon>
        <taxon>Dikarya</taxon>
        <taxon>Basidiomycota</taxon>
        <taxon>Agaricomycotina</taxon>
        <taxon>Tremellomycetes</taxon>
        <taxon>Tremellales</taxon>
        <taxon>Cryptococcaceae</taxon>
        <taxon>Kwoniella</taxon>
    </lineage>
</organism>
<reference evidence="2" key="2">
    <citation type="submission" date="2013-07" db="EMBL/GenBank/DDBJ databases">
        <authorList>
            <consortium name="The Broad Institute Genome Sequencing Platform"/>
            <person name="Cuomo C."/>
            <person name="Litvintseva A."/>
            <person name="Chen Y."/>
            <person name="Heitman J."/>
            <person name="Sun S."/>
            <person name="Springer D."/>
            <person name="Dromer F."/>
            <person name="Young S.K."/>
            <person name="Zeng Q."/>
            <person name="Gargeya S."/>
            <person name="Fitzgerald M."/>
            <person name="Abouelleil A."/>
            <person name="Alvarado L."/>
            <person name="Berlin A.M."/>
            <person name="Chapman S.B."/>
            <person name="Dewar J."/>
            <person name="Goldberg J."/>
            <person name="Griggs A."/>
            <person name="Gujja S."/>
            <person name="Hansen M."/>
            <person name="Howarth C."/>
            <person name="Imamovic A."/>
            <person name="Larimer J."/>
            <person name="McCowan C."/>
            <person name="Murphy C."/>
            <person name="Pearson M."/>
            <person name="Priest M."/>
            <person name="Roberts A."/>
            <person name="Saif S."/>
            <person name="Shea T."/>
            <person name="Sykes S."/>
            <person name="Wortman J."/>
            <person name="Nusbaum C."/>
            <person name="Birren B."/>
        </authorList>
    </citation>
    <scope>NUCLEOTIDE SEQUENCE</scope>
    <source>
        <strain evidence="2">CBS 10118</strain>
    </source>
</reference>
<dbReference type="RefSeq" id="XP_019043299.1">
    <property type="nucleotide sequence ID" value="XM_019194463.1"/>
</dbReference>